<organism evidence="4 5">
    <name type="scientific">Phycicoccus elongatus Lp2</name>
    <dbReference type="NCBI Taxonomy" id="1193181"/>
    <lineage>
        <taxon>Bacteria</taxon>
        <taxon>Bacillati</taxon>
        <taxon>Actinomycetota</taxon>
        <taxon>Actinomycetes</taxon>
        <taxon>Micrococcales</taxon>
        <taxon>Intrasporangiaceae</taxon>
        <taxon>Phycicoccus</taxon>
    </lineage>
</organism>
<comment type="caution">
    <text evidence="4">The sequence shown here is derived from an EMBL/GenBank/DDBJ whole genome shotgun (WGS) entry which is preliminary data.</text>
</comment>
<dbReference type="GO" id="GO:0080120">
    <property type="term" value="P:CAAX-box protein maturation"/>
    <property type="evidence" value="ECO:0007669"/>
    <property type="project" value="UniProtKB-ARBA"/>
</dbReference>
<evidence type="ECO:0000313" key="4">
    <source>
        <dbReference type="EMBL" id="CCH69233.1"/>
    </source>
</evidence>
<dbReference type="EMBL" id="CAIZ01000046">
    <property type="protein sequence ID" value="CCH69233.1"/>
    <property type="molecule type" value="Genomic_DNA"/>
</dbReference>
<name>N0DY65_9MICO</name>
<keyword evidence="2" id="KW-1133">Transmembrane helix</keyword>
<feature type="domain" description="CAAX prenyl protease 2/Lysostaphin resistance protein A-like" evidence="3">
    <location>
        <begin position="172"/>
        <end position="253"/>
    </location>
</feature>
<dbReference type="InterPro" id="IPR003675">
    <property type="entry name" value="Rce1/LyrA-like_dom"/>
</dbReference>
<feature type="transmembrane region" description="Helical" evidence="2">
    <location>
        <begin position="167"/>
        <end position="188"/>
    </location>
</feature>
<evidence type="ECO:0000259" key="3">
    <source>
        <dbReference type="Pfam" id="PF02517"/>
    </source>
</evidence>
<dbReference type="HOGENOM" id="CLU_986564_0_0_11"/>
<proteinExistence type="predicted"/>
<reference evidence="4 5" key="1">
    <citation type="journal article" date="2013" name="ISME J.">
        <title>A metabolic model for members of the genus Tetrasphaera involved in enhanced biological phosphorus removal.</title>
        <authorList>
            <person name="Kristiansen R."/>
            <person name="Nguyen H.T.T."/>
            <person name="Saunders A.M."/>
            <person name="Nielsen J.L."/>
            <person name="Wimmer R."/>
            <person name="Le V.Q."/>
            <person name="McIlroy S.J."/>
            <person name="Petrovski S."/>
            <person name="Seviour R.J."/>
            <person name="Calteau A."/>
            <person name="Nielsen K.L."/>
            <person name="Nielsen P.H."/>
        </authorList>
    </citation>
    <scope>NUCLEOTIDE SEQUENCE [LARGE SCALE GENOMIC DNA]</scope>
    <source>
        <strain evidence="4 5">Lp2</strain>
    </source>
</reference>
<keyword evidence="2" id="KW-0472">Membrane</keyword>
<feature type="transmembrane region" description="Helical" evidence="2">
    <location>
        <begin position="245"/>
        <end position="270"/>
    </location>
</feature>
<dbReference type="Pfam" id="PF02517">
    <property type="entry name" value="Rce1-like"/>
    <property type="match status" value="1"/>
</dbReference>
<dbReference type="RefSeq" id="WP_010849391.1">
    <property type="nucleotide sequence ID" value="NZ_HF570956.1"/>
</dbReference>
<dbReference type="GO" id="GO:0004175">
    <property type="term" value="F:endopeptidase activity"/>
    <property type="evidence" value="ECO:0007669"/>
    <property type="project" value="UniProtKB-ARBA"/>
</dbReference>
<evidence type="ECO:0000313" key="5">
    <source>
        <dbReference type="Proteomes" id="UP000013167"/>
    </source>
</evidence>
<feature type="transmembrane region" description="Helical" evidence="2">
    <location>
        <begin position="116"/>
        <end position="134"/>
    </location>
</feature>
<gene>
    <name evidence="4" type="ORF">BN10_140045</name>
</gene>
<feature type="transmembrane region" description="Helical" evidence="2">
    <location>
        <begin position="66"/>
        <end position="84"/>
    </location>
</feature>
<sequence length="271" mass="30276">MSPSAAPGLGENSSGADRRPETIPQYSAGRILGLWAAVTAPMGLLAFVVAPLMAPHVGLHRGLLHWILMVVGMAWQCVLSIMLLRREGPMDWVAVRQRIWLNGPRDPGTGQARARLWWWVVPAIAANVLLGFAADPLVSLWSRLTGLEEPAWASITALAQPEFVGQWWIVGLALVSSAFNYVLGEELFFRGILLPRMEKAFGRWDWVVNTLLFGLYHVHKIWFWPAMVMSSFGIVWAARRYRSLWMSIAVHGVESLFVIVVLAVVAGWWMP</sequence>
<keyword evidence="2" id="KW-0812">Transmembrane</keyword>
<evidence type="ECO:0000256" key="1">
    <source>
        <dbReference type="SAM" id="MobiDB-lite"/>
    </source>
</evidence>
<dbReference type="AlphaFoldDB" id="N0DY65"/>
<evidence type="ECO:0000256" key="2">
    <source>
        <dbReference type="SAM" id="Phobius"/>
    </source>
</evidence>
<feature type="transmembrane region" description="Helical" evidence="2">
    <location>
        <begin position="32"/>
        <end position="54"/>
    </location>
</feature>
<dbReference type="Proteomes" id="UP000013167">
    <property type="component" value="Unassembled WGS sequence"/>
</dbReference>
<dbReference type="STRING" id="1193181.BN10_140045"/>
<protein>
    <recommendedName>
        <fullName evidence="3">CAAX prenyl protease 2/Lysostaphin resistance protein A-like domain-containing protein</fullName>
    </recommendedName>
</protein>
<dbReference type="eggNOG" id="COG1266">
    <property type="taxonomic scope" value="Bacteria"/>
</dbReference>
<dbReference type="OrthoDB" id="3392646at2"/>
<accession>N0DY65</accession>
<keyword evidence="5" id="KW-1185">Reference proteome</keyword>
<feature type="region of interest" description="Disordered" evidence="1">
    <location>
        <begin position="1"/>
        <end position="20"/>
    </location>
</feature>